<dbReference type="EMBL" id="JBHUFC010000002">
    <property type="protein sequence ID" value="MFD1786669.1"/>
    <property type="molecule type" value="Genomic_DNA"/>
</dbReference>
<accession>A0ABW4NB14</accession>
<dbReference type="PROSITE" id="PS51257">
    <property type="entry name" value="PROKAR_LIPOPROTEIN"/>
    <property type="match status" value="1"/>
</dbReference>
<reference evidence="2" key="1">
    <citation type="journal article" date="2019" name="Int. J. Syst. Evol. Microbiol.">
        <title>The Global Catalogue of Microorganisms (GCM) 10K type strain sequencing project: providing services to taxonomists for standard genome sequencing and annotation.</title>
        <authorList>
            <consortium name="The Broad Institute Genomics Platform"/>
            <consortium name="The Broad Institute Genome Sequencing Center for Infectious Disease"/>
            <person name="Wu L."/>
            <person name="Ma J."/>
        </authorList>
    </citation>
    <scope>NUCLEOTIDE SEQUENCE [LARGE SCALE GENOMIC DNA]</scope>
    <source>
        <strain evidence="2">Q85</strain>
    </source>
</reference>
<evidence type="ECO:0008006" key="3">
    <source>
        <dbReference type="Google" id="ProtNLM"/>
    </source>
</evidence>
<proteinExistence type="predicted"/>
<dbReference type="Proteomes" id="UP001597283">
    <property type="component" value="Unassembled WGS sequence"/>
</dbReference>
<name>A0ABW4NB14_9SPHN</name>
<comment type="caution">
    <text evidence="1">The sequence shown here is derived from an EMBL/GenBank/DDBJ whole genome shotgun (WGS) entry which is preliminary data.</text>
</comment>
<protein>
    <recommendedName>
        <fullName evidence="3">TonB-dependent receptor</fullName>
    </recommendedName>
</protein>
<evidence type="ECO:0000313" key="2">
    <source>
        <dbReference type="Proteomes" id="UP001597283"/>
    </source>
</evidence>
<sequence>MTYAIRLGRSVLATAAIVAGCGEAGAQNRFSADVSTGASVATNPYLQDGQGGSSESVFVEVAPVYVIQGPTTVSRLSGQLRVEPFLRRYSTDTLAAVNFDRTSRVSDRFVYRSGINFVTSRASALNALFLGPNGGAFGGPIGGTTGGTVGIDPTTLPVSIDPSYLGRPQRTTSASINAGVSYITGPRGSLDVDLSAQAQRFDDATLGEYNFATQRIQYGSRRSDRTTLTAGVTFGQSNYLGTQLGDGYTISPILGINTQLSPTIKASVGGGVSYARFRRLQGDTGTITAFALQAQICKTHSQGRYCLNADRSVQPTALGSLRTLTGVFASYDNRLNENDRLSLSASYNVSEESAESVGIPTSSFIGARAELSHRISRRLDVFGSAAYADILQAGITRRPSIQGRVGIRFRVGSLE</sequence>
<keyword evidence="2" id="KW-1185">Reference proteome</keyword>
<gene>
    <name evidence="1" type="ORF">ACFSC3_03690</name>
</gene>
<evidence type="ECO:0000313" key="1">
    <source>
        <dbReference type="EMBL" id="MFD1786669.1"/>
    </source>
</evidence>
<organism evidence="1 2">
    <name type="scientific">Sphingomonas floccifaciens</name>
    <dbReference type="NCBI Taxonomy" id="1844115"/>
    <lineage>
        <taxon>Bacteria</taxon>
        <taxon>Pseudomonadati</taxon>
        <taxon>Pseudomonadota</taxon>
        <taxon>Alphaproteobacteria</taxon>
        <taxon>Sphingomonadales</taxon>
        <taxon>Sphingomonadaceae</taxon>
        <taxon>Sphingomonas</taxon>
    </lineage>
</organism>
<dbReference type="RefSeq" id="WP_380938868.1">
    <property type="nucleotide sequence ID" value="NZ_JBHUFC010000002.1"/>
</dbReference>